<comment type="caution">
    <text evidence="4">The sequence shown here is derived from an EMBL/GenBank/DDBJ whole genome shotgun (WGS) entry which is preliminary data.</text>
</comment>
<dbReference type="InterPro" id="IPR013783">
    <property type="entry name" value="Ig-like_fold"/>
</dbReference>
<dbReference type="Pfam" id="PF08205">
    <property type="entry name" value="C2-set_2"/>
    <property type="match status" value="1"/>
</dbReference>
<dbReference type="PANTHER" id="PTHR23278:SF19">
    <property type="entry name" value="OBSCURIN"/>
    <property type="match status" value="1"/>
</dbReference>
<reference evidence="4 5" key="1">
    <citation type="journal article" date="2020" name="Cell">
        <title>Large-Scale Comparative Analyses of Tick Genomes Elucidate Their Genetic Diversity and Vector Capacities.</title>
        <authorList>
            <consortium name="Tick Genome and Microbiome Consortium (TIGMIC)"/>
            <person name="Jia N."/>
            <person name="Wang J."/>
            <person name="Shi W."/>
            <person name="Du L."/>
            <person name="Sun Y."/>
            <person name="Zhan W."/>
            <person name="Jiang J.F."/>
            <person name="Wang Q."/>
            <person name="Zhang B."/>
            <person name="Ji P."/>
            <person name="Bell-Sakyi L."/>
            <person name="Cui X.M."/>
            <person name="Yuan T.T."/>
            <person name="Jiang B.G."/>
            <person name="Yang W.F."/>
            <person name="Lam T.T."/>
            <person name="Chang Q.C."/>
            <person name="Ding S.J."/>
            <person name="Wang X.J."/>
            <person name="Zhu J.G."/>
            <person name="Ruan X.D."/>
            <person name="Zhao L."/>
            <person name="Wei J.T."/>
            <person name="Ye R.Z."/>
            <person name="Que T.C."/>
            <person name="Du C.H."/>
            <person name="Zhou Y.H."/>
            <person name="Cheng J.X."/>
            <person name="Dai P.F."/>
            <person name="Guo W.B."/>
            <person name="Han X.H."/>
            <person name="Huang E.J."/>
            <person name="Li L.F."/>
            <person name="Wei W."/>
            <person name="Gao Y.C."/>
            <person name="Liu J.Z."/>
            <person name="Shao H.Z."/>
            <person name="Wang X."/>
            <person name="Wang C.C."/>
            <person name="Yang T.C."/>
            <person name="Huo Q.B."/>
            <person name="Li W."/>
            <person name="Chen H.Y."/>
            <person name="Chen S.E."/>
            <person name="Zhou L.G."/>
            <person name="Ni X.B."/>
            <person name="Tian J.H."/>
            <person name="Sheng Y."/>
            <person name="Liu T."/>
            <person name="Pan Y.S."/>
            <person name="Xia L.Y."/>
            <person name="Li J."/>
            <person name="Zhao F."/>
            <person name="Cao W.C."/>
        </authorList>
    </citation>
    <scope>NUCLEOTIDE SEQUENCE [LARGE SCALE GENOMIC DNA]</scope>
    <source>
        <strain evidence="4">HaeL-2018</strain>
    </source>
</reference>
<dbReference type="InterPro" id="IPR036179">
    <property type="entry name" value="Ig-like_dom_sf"/>
</dbReference>
<dbReference type="InterPro" id="IPR013162">
    <property type="entry name" value="CD80_C2-set"/>
</dbReference>
<dbReference type="OMA" id="HRPCHAP"/>
<feature type="region of interest" description="Disordered" evidence="2">
    <location>
        <begin position="213"/>
        <end position="233"/>
    </location>
</feature>
<dbReference type="Gene3D" id="2.60.40.10">
    <property type="entry name" value="Immunoglobulins"/>
    <property type="match status" value="1"/>
</dbReference>
<proteinExistence type="predicted"/>
<evidence type="ECO:0000313" key="5">
    <source>
        <dbReference type="Proteomes" id="UP000821853"/>
    </source>
</evidence>
<dbReference type="OrthoDB" id="10028801at2759"/>
<gene>
    <name evidence="4" type="ORF">HPB48_001264</name>
</gene>
<dbReference type="PROSITE" id="PS50835">
    <property type="entry name" value="IG_LIKE"/>
    <property type="match status" value="1"/>
</dbReference>
<evidence type="ECO:0000256" key="2">
    <source>
        <dbReference type="SAM" id="MobiDB-lite"/>
    </source>
</evidence>
<dbReference type="SUPFAM" id="SSF48726">
    <property type="entry name" value="Immunoglobulin"/>
    <property type="match status" value="1"/>
</dbReference>
<dbReference type="VEuPathDB" id="VectorBase:HLOH_056460"/>
<dbReference type="EMBL" id="JABSTR010000001">
    <property type="protein sequence ID" value="KAH9362639.1"/>
    <property type="molecule type" value="Genomic_DNA"/>
</dbReference>
<feature type="domain" description="Ig-like" evidence="3">
    <location>
        <begin position="57"/>
        <end position="137"/>
    </location>
</feature>
<protein>
    <recommendedName>
        <fullName evidence="3">Ig-like domain-containing protein</fullName>
    </recommendedName>
</protein>
<dbReference type="InterPro" id="IPR007110">
    <property type="entry name" value="Ig-like_dom"/>
</dbReference>
<accession>A0A9J6FIJ2</accession>
<organism evidence="4 5">
    <name type="scientific">Haemaphysalis longicornis</name>
    <name type="common">Bush tick</name>
    <dbReference type="NCBI Taxonomy" id="44386"/>
    <lineage>
        <taxon>Eukaryota</taxon>
        <taxon>Metazoa</taxon>
        <taxon>Ecdysozoa</taxon>
        <taxon>Arthropoda</taxon>
        <taxon>Chelicerata</taxon>
        <taxon>Arachnida</taxon>
        <taxon>Acari</taxon>
        <taxon>Parasitiformes</taxon>
        <taxon>Ixodida</taxon>
        <taxon>Ixodoidea</taxon>
        <taxon>Ixodidae</taxon>
        <taxon>Haemaphysalinae</taxon>
        <taxon>Haemaphysalis</taxon>
    </lineage>
</organism>
<keyword evidence="1" id="KW-1015">Disulfide bond</keyword>
<dbReference type="AlphaFoldDB" id="A0A9J6FIJ2"/>
<dbReference type="PANTHER" id="PTHR23278">
    <property type="entry name" value="SIDESTEP PROTEIN"/>
    <property type="match status" value="1"/>
</dbReference>
<keyword evidence="5" id="KW-1185">Reference proteome</keyword>
<dbReference type="Proteomes" id="UP000821853">
    <property type="component" value="Chromosome 1"/>
</dbReference>
<sequence length="233" mass="24749">MVTQALDDAQGSVLVLSKLRQGPLSRTDLLAQLVCQVDNGMATPVRTTVRVDMRLAPLTVRILRASGGALTAGLPVELVCEARGSRPPAQITWWKRGVQLAQSFGHASADGNVSTSVVSFMPTAEDHGQGLRCVARNPALPPSAPAPHDRWAMNVFCPRVRPSGLGPLLLFVGVDKTHRGVGFRASGMLRAARPSMPGCRLIHTAHRPCHAPTLGGTQVPLSAPLHSVNSRPH</sequence>
<evidence type="ECO:0000259" key="3">
    <source>
        <dbReference type="PROSITE" id="PS50835"/>
    </source>
</evidence>
<evidence type="ECO:0000313" key="4">
    <source>
        <dbReference type="EMBL" id="KAH9362639.1"/>
    </source>
</evidence>
<evidence type="ECO:0000256" key="1">
    <source>
        <dbReference type="ARBA" id="ARBA00023157"/>
    </source>
</evidence>
<name>A0A9J6FIJ2_HAELO</name>